<dbReference type="PIRSF" id="PIRSF000505">
    <property type="entry name" value="EPSPS"/>
    <property type="match status" value="1"/>
</dbReference>
<evidence type="ECO:0000256" key="8">
    <source>
        <dbReference type="ARBA" id="ARBA00044633"/>
    </source>
</evidence>
<dbReference type="GO" id="GO:0008652">
    <property type="term" value="P:amino acid biosynthetic process"/>
    <property type="evidence" value="ECO:0007669"/>
    <property type="project" value="UniProtKB-KW"/>
</dbReference>
<dbReference type="InterPro" id="IPR013792">
    <property type="entry name" value="RNA3'P_cycl/enolpyr_Trfase_a/b"/>
</dbReference>
<evidence type="ECO:0000256" key="4">
    <source>
        <dbReference type="ARBA" id="ARBA00022605"/>
    </source>
</evidence>
<accession>A0A0Q4AXE4</accession>
<feature type="domain" description="Enolpyruvate transferase" evidence="9">
    <location>
        <begin position="2"/>
        <end position="387"/>
    </location>
</feature>
<dbReference type="GO" id="GO:0009423">
    <property type="term" value="P:chorismate biosynthetic process"/>
    <property type="evidence" value="ECO:0007669"/>
    <property type="project" value="UniProtKB-UniPathway"/>
</dbReference>
<comment type="caution">
    <text evidence="10">The sequence shown here is derived from an EMBL/GenBank/DDBJ whole genome shotgun (WGS) entry which is preliminary data.</text>
</comment>
<comment type="similarity">
    <text evidence="2">Belongs to the EPSP synthase family.</text>
</comment>
<dbReference type="UniPathway" id="UPA00053">
    <property type="reaction ID" value="UER00089"/>
</dbReference>
<organism evidence="10 11">
    <name type="scientific">Candidatus [Bacteroides] periocalifornicus</name>
    <dbReference type="NCBI Taxonomy" id="1702214"/>
    <lineage>
        <taxon>Bacteria</taxon>
        <taxon>Pseudomonadati</taxon>
        <taxon>Bacteroidota</taxon>
    </lineage>
</organism>
<gene>
    <name evidence="10" type="ORF">AL399_06400</name>
</gene>
<dbReference type="SUPFAM" id="SSF55205">
    <property type="entry name" value="EPT/RTPC-like"/>
    <property type="match status" value="1"/>
</dbReference>
<evidence type="ECO:0000259" key="9">
    <source>
        <dbReference type="Pfam" id="PF00275"/>
    </source>
</evidence>
<dbReference type="EC" id="2.5.1.19" evidence="3"/>
<evidence type="ECO:0000256" key="7">
    <source>
        <dbReference type="ARBA" id="ARBA00030046"/>
    </source>
</evidence>
<evidence type="ECO:0000313" key="11">
    <source>
        <dbReference type="Proteomes" id="UP000054172"/>
    </source>
</evidence>
<name>A0A0Q4AXE4_9BACT</name>
<evidence type="ECO:0000256" key="3">
    <source>
        <dbReference type="ARBA" id="ARBA00012450"/>
    </source>
</evidence>
<dbReference type="GO" id="GO:0009073">
    <property type="term" value="P:aromatic amino acid family biosynthetic process"/>
    <property type="evidence" value="ECO:0007669"/>
    <property type="project" value="UniProtKB-KW"/>
</dbReference>
<keyword evidence="5" id="KW-0808">Transferase</keyword>
<dbReference type="GO" id="GO:0003866">
    <property type="term" value="F:3-phosphoshikimate 1-carboxyvinyltransferase activity"/>
    <property type="evidence" value="ECO:0007669"/>
    <property type="project" value="UniProtKB-EC"/>
</dbReference>
<dbReference type="InterPro" id="IPR001986">
    <property type="entry name" value="Enolpyruvate_Tfrase_dom"/>
</dbReference>
<evidence type="ECO:0000256" key="5">
    <source>
        <dbReference type="ARBA" id="ARBA00022679"/>
    </source>
</evidence>
<keyword evidence="4" id="KW-0028">Amino-acid biosynthesis</keyword>
<evidence type="ECO:0000313" key="10">
    <source>
        <dbReference type="EMBL" id="KQM08611.1"/>
    </source>
</evidence>
<evidence type="ECO:0000256" key="6">
    <source>
        <dbReference type="ARBA" id="ARBA00023141"/>
    </source>
</evidence>
<dbReference type="PATRIC" id="fig|1702214.3.peg.578"/>
<dbReference type="STRING" id="1702214.AL399_06400"/>
<comment type="catalytic activity">
    <reaction evidence="8">
        <text>3-phosphoshikimate + phosphoenolpyruvate = 5-O-(1-carboxyvinyl)-3-phosphoshikimate + phosphate</text>
        <dbReference type="Rhea" id="RHEA:21256"/>
        <dbReference type="ChEBI" id="CHEBI:43474"/>
        <dbReference type="ChEBI" id="CHEBI:57701"/>
        <dbReference type="ChEBI" id="CHEBI:58702"/>
        <dbReference type="ChEBI" id="CHEBI:145989"/>
        <dbReference type="EC" id="2.5.1.19"/>
    </reaction>
    <physiologicalReaction direction="left-to-right" evidence="8">
        <dbReference type="Rhea" id="RHEA:21257"/>
    </physiologicalReaction>
</comment>
<dbReference type="InterPro" id="IPR006264">
    <property type="entry name" value="EPSP_synthase"/>
</dbReference>
<dbReference type="Gene3D" id="3.65.10.10">
    <property type="entry name" value="Enolpyruvate transferase domain"/>
    <property type="match status" value="2"/>
</dbReference>
<evidence type="ECO:0000256" key="1">
    <source>
        <dbReference type="ARBA" id="ARBA00004811"/>
    </source>
</evidence>
<reference evidence="10" key="1">
    <citation type="submission" date="2015-08" db="EMBL/GenBank/DDBJ databases">
        <title>Candidatus Bacteriodes Periocalifornicus.</title>
        <authorList>
            <person name="McLean J.S."/>
            <person name="Kelley S."/>
        </authorList>
    </citation>
    <scope>NUCLEOTIDE SEQUENCE [LARGE SCALE GENOMIC DNA]</scope>
    <source>
        <strain evidence="10">12B</strain>
    </source>
</reference>
<dbReference type="Proteomes" id="UP000054172">
    <property type="component" value="Unassembled WGS sequence"/>
</dbReference>
<protein>
    <recommendedName>
        <fullName evidence="3">3-phosphoshikimate 1-carboxyvinyltransferase</fullName>
        <ecNumber evidence="3">2.5.1.19</ecNumber>
    </recommendedName>
    <alternativeName>
        <fullName evidence="7">5-enolpyruvylshikimate-3-phosphate synthase</fullName>
    </alternativeName>
</protein>
<keyword evidence="11" id="KW-1185">Reference proteome</keyword>
<comment type="pathway">
    <text evidence="1">Metabolic intermediate biosynthesis; chorismate biosynthesis; chorismate from D-erythrose 4-phosphate and phosphoenolpyruvate: step 6/7.</text>
</comment>
<dbReference type="AlphaFoldDB" id="A0A0Q4AXE4"/>
<sequence>MAMLAEGNSTICHYSDCADALALLGVFDALGGDYRHEGDTLWVQGRSWKVQESRVECGESAFLARTLPVLLPSMGISAVVDGRGTLVQRSQTDLLAVLRVLGIPYQSGGDYLPVAVSATDLDARVVLPPQRTSQVASGVLMAMGMMPKRVEVENLPTSSGGYLQLTLQIMRHFGVSWREDAPGKLLKPAGGLYRTVEFCCEADWSAAALLIAGAAIGGELILYGLNPESLQPDRAILEVCRRVGVECVFNGTALWVRGVENAKELRPFDYDIGDCPDLAPALAVLASLIPSESCIRGIAQLANKESNRAQVLSEILRNFGVDAALGSGILRIQGGFSRTSSTPVIVNVHADHRMAMAGYLLGLFYPGEGLLSDPTCVAKSYPRFFDDVGALLAKGR</sequence>
<dbReference type="Pfam" id="PF00275">
    <property type="entry name" value="EPSP_synthase"/>
    <property type="match status" value="1"/>
</dbReference>
<dbReference type="InterPro" id="IPR036968">
    <property type="entry name" value="Enolpyruvate_Tfrase_sf"/>
</dbReference>
<dbReference type="PANTHER" id="PTHR21090:SF5">
    <property type="entry name" value="PENTAFUNCTIONAL AROM POLYPEPTIDE"/>
    <property type="match status" value="1"/>
</dbReference>
<dbReference type="PANTHER" id="PTHR21090">
    <property type="entry name" value="AROM/DEHYDROQUINATE SYNTHASE"/>
    <property type="match status" value="1"/>
</dbReference>
<keyword evidence="6" id="KW-0057">Aromatic amino acid biosynthesis</keyword>
<evidence type="ECO:0000256" key="2">
    <source>
        <dbReference type="ARBA" id="ARBA00009948"/>
    </source>
</evidence>
<proteinExistence type="inferred from homology"/>
<dbReference type="EMBL" id="LIIK01000029">
    <property type="protein sequence ID" value="KQM08611.1"/>
    <property type="molecule type" value="Genomic_DNA"/>
</dbReference>